<dbReference type="CDD" id="cd00615">
    <property type="entry name" value="Orn_deC_like"/>
    <property type="match status" value="1"/>
</dbReference>
<dbReference type="InterPro" id="IPR036633">
    <property type="entry name" value="Prn/Lys/Arg_de-COase_C_sf"/>
</dbReference>
<comment type="cofactor">
    <cofactor evidence="1">
        <name>pyridoxal 5'-phosphate</name>
        <dbReference type="ChEBI" id="CHEBI:597326"/>
    </cofactor>
</comment>
<dbReference type="SUPFAM" id="SSF55904">
    <property type="entry name" value="Ornithine decarboxylase C-terminal domain"/>
    <property type="match status" value="1"/>
</dbReference>
<dbReference type="EMBL" id="JAFBFI010000038">
    <property type="protein sequence ID" value="MBM7694803.1"/>
    <property type="molecule type" value="Genomic_DNA"/>
</dbReference>
<feature type="domain" description="Orn/Lys/Arg decarboxylases family 1 pyridoxal-P attachment site" evidence="6">
    <location>
        <begin position="8"/>
        <end position="302"/>
    </location>
</feature>
<comment type="similarity">
    <text evidence="2">Belongs to the Orn/Lys/Arg decarboxylase class-I family.</text>
</comment>
<name>A0ABS2QNQ8_9BACI</name>
<dbReference type="Pfam" id="PF01276">
    <property type="entry name" value="OKR_DC_1"/>
    <property type="match status" value="1"/>
</dbReference>
<dbReference type="PANTHER" id="PTHR43277">
    <property type="entry name" value="ARGININE DECARBOXYLASE"/>
    <property type="match status" value="1"/>
</dbReference>
<evidence type="ECO:0000256" key="4">
    <source>
        <dbReference type="ARBA" id="ARBA00022898"/>
    </source>
</evidence>
<evidence type="ECO:0000256" key="2">
    <source>
        <dbReference type="ARBA" id="ARBA00010671"/>
    </source>
</evidence>
<comment type="caution">
    <text evidence="8">The sequence shown here is derived from an EMBL/GenBank/DDBJ whole genome shotgun (WGS) entry which is preliminary data.</text>
</comment>
<evidence type="ECO:0000313" key="9">
    <source>
        <dbReference type="Proteomes" id="UP000823486"/>
    </source>
</evidence>
<dbReference type="Gene3D" id="3.40.640.10">
    <property type="entry name" value="Type I PLP-dependent aspartate aminotransferase-like (Major domain)"/>
    <property type="match status" value="1"/>
</dbReference>
<evidence type="ECO:0000259" key="6">
    <source>
        <dbReference type="Pfam" id="PF01276"/>
    </source>
</evidence>
<evidence type="ECO:0000256" key="3">
    <source>
        <dbReference type="ARBA" id="ARBA00022793"/>
    </source>
</evidence>
<feature type="domain" description="Orn/Lys/Arg decarboxylase C-terminal" evidence="7">
    <location>
        <begin position="401"/>
        <end position="461"/>
    </location>
</feature>
<evidence type="ECO:0000256" key="1">
    <source>
        <dbReference type="ARBA" id="ARBA00001933"/>
    </source>
</evidence>
<keyword evidence="5" id="KW-0456">Lyase</keyword>
<dbReference type="Proteomes" id="UP000823486">
    <property type="component" value="Unassembled WGS sequence"/>
</dbReference>
<dbReference type="RefSeq" id="WP_239558967.1">
    <property type="nucleotide sequence ID" value="NZ_JAFBFI010000038.1"/>
</dbReference>
<evidence type="ECO:0000259" key="7">
    <source>
        <dbReference type="Pfam" id="PF03711"/>
    </source>
</evidence>
<evidence type="ECO:0000256" key="5">
    <source>
        <dbReference type="ARBA" id="ARBA00023239"/>
    </source>
</evidence>
<dbReference type="InterPro" id="IPR000310">
    <property type="entry name" value="Orn/Lys/Arg_deCO2ase_major_dom"/>
</dbReference>
<organism evidence="8 9">
    <name type="scientific">Peribacillus deserti</name>
    <dbReference type="NCBI Taxonomy" id="673318"/>
    <lineage>
        <taxon>Bacteria</taxon>
        <taxon>Bacillati</taxon>
        <taxon>Bacillota</taxon>
        <taxon>Bacilli</taxon>
        <taxon>Bacillales</taxon>
        <taxon>Bacillaceae</taxon>
        <taxon>Peribacillus</taxon>
    </lineage>
</organism>
<proteinExistence type="inferred from homology"/>
<accession>A0ABS2QNQ8</accession>
<evidence type="ECO:0000313" key="8">
    <source>
        <dbReference type="EMBL" id="MBM7694803.1"/>
    </source>
</evidence>
<dbReference type="Gene3D" id="3.90.105.10">
    <property type="entry name" value="Molybdopterin biosynthesis moea protein, domain 2"/>
    <property type="match status" value="1"/>
</dbReference>
<dbReference type="PANTHER" id="PTHR43277:SF3">
    <property type="entry name" value="DECARBOXYLASE, PUTATIVE-RELATED"/>
    <property type="match status" value="1"/>
</dbReference>
<dbReference type="InterPro" id="IPR015424">
    <property type="entry name" value="PyrdxlP-dep_Trfase"/>
</dbReference>
<dbReference type="InterPro" id="IPR052357">
    <property type="entry name" value="Orn_Lys_Arg_decarboxylase-I"/>
</dbReference>
<dbReference type="InterPro" id="IPR015421">
    <property type="entry name" value="PyrdxlP-dep_Trfase_major"/>
</dbReference>
<reference evidence="8 9" key="1">
    <citation type="submission" date="2021-01" db="EMBL/GenBank/DDBJ databases">
        <title>Genomic Encyclopedia of Type Strains, Phase IV (KMG-IV): sequencing the most valuable type-strain genomes for metagenomic binning, comparative biology and taxonomic classification.</title>
        <authorList>
            <person name="Goeker M."/>
        </authorList>
    </citation>
    <scope>NUCLEOTIDE SEQUENCE [LARGE SCALE GENOMIC DNA]</scope>
    <source>
        <strain evidence="8 9">DSM 105482</strain>
    </source>
</reference>
<keyword evidence="9" id="KW-1185">Reference proteome</keyword>
<gene>
    <name evidence="8" type="ORF">JOC77_004282</name>
</gene>
<dbReference type="InterPro" id="IPR008286">
    <property type="entry name" value="Prn/Lys/Arg_de-COase_C"/>
</dbReference>
<dbReference type="Pfam" id="PF03711">
    <property type="entry name" value="OKR_DC_1_C"/>
    <property type="match status" value="1"/>
</dbReference>
<keyword evidence="3" id="KW-0210">Decarboxylase</keyword>
<protein>
    <submittedName>
        <fullName evidence="8">Arginine/lysine/ornithine decarboxylase</fullName>
    </submittedName>
</protein>
<dbReference type="SUPFAM" id="SSF53383">
    <property type="entry name" value="PLP-dependent transferases"/>
    <property type="match status" value="1"/>
</dbReference>
<keyword evidence="4" id="KW-0663">Pyridoxal phosphate</keyword>
<sequence>MINQHKLPLLDALLEHHRRKPISFHVPGHKYGAVFPGEGKDFFQSILRIDATELSGLDDLHVPEGPIREAQDLLSRLYGSQESYFLVNGTTSGNLAMILAACRDGDRVLVQRNCHKSILHGLRLANARPVFIAPEFNETLNVAGGITSEGIEEALKLYPNPKAVILTYPNYYGEGTDIHKIIQICRRHGIAVLVDQAHGAHFVLGRPFPLCAVAAGADIVVQSAHKTLPAMTMGSYLHFNSDIIDKSRLRFYLQMFQSSSPSYPIMASLDLARYFAAFYTSEELIKLLDCIDRFKRDINRISGLRVLESEYADPLKITIRSTQGVPGYYIQEALEKQNIFAELADPYNVLLIAPLSGDFLNEQYEKVLKGIRKGIEGIRSVHRISSVHTSWNSDTAELELSYNQMELLKTKEILINDSAGMIAAESIIPYPPGIPLFLQGERITEERISILRSYQTLGARFHGGESLPENKIIVFKEM</sequence>